<reference evidence="2" key="1">
    <citation type="submission" date="2009-06" db="EMBL/GenBank/DDBJ databases">
        <title>Complete sequence of chromosome 1 of Variovorax paradoxus S110.</title>
        <authorList>
            <consortium name="US DOE Joint Genome Institute"/>
            <person name="Lucas S."/>
            <person name="Copeland A."/>
            <person name="Lapidus A."/>
            <person name="Glavina del Rio T."/>
            <person name="Tice H."/>
            <person name="Bruce D."/>
            <person name="Goodwin L."/>
            <person name="Pitluck S."/>
            <person name="Chertkov O."/>
            <person name="Brettin T."/>
            <person name="Detter J.C."/>
            <person name="Han C."/>
            <person name="Larimer F."/>
            <person name="Land M."/>
            <person name="Hauser L."/>
            <person name="Kyrpides N."/>
            <person name="Ovchinnikova G."/>
            <person name="Orwin P."/>
            <person name="Leadbetter J.R."/>
            <person name="Spain J.C."/>
            <person name="Han J.I."/>
        </authorList>
    </citation>
    <scope>NUCLEOTIDE SEQUENCE</scope>
    <source>
        <strain evidence="2">S110</strain>
    </source>
</reference>
<proteinExistence type="predicted"/>
<dbReference type="InterPro" id="IPR037883">
    <property type="entry name" value="Knr4/Smi1-like_sf"/>
</dbReference>
<dbReference type="SUPFAM" id="SSF160631">
    <property type="entry name" value="SMI1/KNR4-like"/>
    <property type="match status" value="1"/>
</dbReference>
<dbReference type="EMBL" id="CP001635">
    <property type="protein sequence ID" value="ACS21150.1"/>
    <property type="molecule type" value="Genomic_DNA"/>
</dbReference>
<dbReference type="HOGENOM" id="CLU_157201_0_0_4"/>
<evidence type="ECO:0000313" key="2">
    <source>
        <dbReference type="EMBL" id="ACS21150.1"/>
    </source>
</evidence>
<dbReference type="Gene3D" id="3.40.1580.10">
    <property type="entry name" value="SMI1/KNR4-like"/>
    <property type="match status" value="1"/>
</dbReference>
<dbReference type="InterPro" id="IPR018958">
    <property type="entry name" value="Knr4/Smi1-like_dom"/>
</dbReference>
<organism evidence="2">
    <name type="scientific">Variovorax paradoxus (strain S110)</name>
    <dbReference type="NCBI Taxonomy" id="543728"/>
    <lineage>
        <taxon>Bacteria</taxon>
        <taxon>Pseudomonadati</taxon>
        <taxon>Pseudomonadota</taxon>
        <taxon>Betaproteobacteria</taxon>
        <taxon>Burkholderiales</taxon>
        <taxon>Comamonadaceae</taxon>
        <taxon>Variovorax</taxon>
    </lineage>
</organism>
<dbReference type="AlphaFoldDB" id="C5CKZ9"/>
<dbReference type="eggNOG" id="ENOG50320YH">
    <property type="taxonomic scope" value="Bacteria"/>
</dbReference>
<feature type="domain" description="Knr4/Smi1-like" evidence="1">
    <location>
        <begin position="6"/>
        <end position="147"/>
    </location>
</feature>
<protein>
    <recommendedName>
        <fullName evidence="1">Knr4/Smi1-like domain-containing protein</fullName>
    </recommendedName>
</protein>
<dbReference type="Pfam" id="PF09346">
    <property type="entry name" value="SMI1_KNR4"/>
    <property type="match status" value="1"/>
</dbReference>
<name>C5CKZ9_VARPS</name>
<evidence type="ECO:0000259" key="1">
    <source>
        <dbReference type="Pfam" id="PF09346"/>
    </source>
</evidence>
<dbReference type="OrthoDB" id="1353528at2"/>
<sequence length="151" mass="16506">MPFDLDERCIQAAEQALGVSFPTSYRVAMMRSNGGAVATESDDWDLYLADDNYLEPLKVVDAGHLYPIADDSDRKRFARTLNGVVPETQRARDWRGFPSTAVLLGGNGEGDQLVFLAVGKGLGPKIFIWRHETCDLVRVADDFAALVTGAA</sequence>
<dbReference type="KEGG" id="vap:Vapar_4543"/>
<dbReference type="STRING" id="543728.Vapar_4543"/>
<gene>
    <name evidence="2" type="ordered locus">Vapar_4543</name>
</gene>
<accession>C5CKZ9</accession>